<dbReference type="GO" id="GO:0008236">
    <property type="term" value="F:serine-type peptidase activity"/>
    <property type="evidence" value="ECO:0007669"/>
    <property type="project" value="InterPro"/>
</dbReference>
<dbReference type="AlphaFoldDB" id="A0A382KQW2"/>
<dbReference type="GO" id="GO:0007165">
    <property type="term" value="P:signal transduction"/>
    <property type="evidence" value="ECO:0007669"/>
    <property type="project" value="TreeGrafter"/>
</dbReference>
<feature type="compositionally biased region" description="Basic and acidic residues" evidence="1">
    <location>
        <begin position="67"/>
        <end position="93"/>
    </location>
</feature>
<dbReference type="PANTHER" id="PTHR32060:SF30">
    <property type="entry name" value="CARBOXY-TERMINAL PROCESSING PROTEASE CTPA"/>
    <property type="match status" value="1"/>
</dbReference>
<feature type="domain" description="Tail specific protease" evidence="2">
    <location>
        <begin position="1"/>
        <end position="57"/>
    </location>
</feature>
<dbReference type="GO" id="GO:0030288">
    <property type="term" value="C:outer membrane-bounded periplasmic space"/>
    <property type="evidence" value="ECO:0007669"/>
    <property type="project" value="TreeGrafter"/>
</dbReference>
<dbReference type="GO" id="GO:0006508">
    <property type="term" value="P:proteolysis"/>
    <property type="evidence" value="ECO:0007669"/>
    <property type="project" value="InterPro"/>
</dbReference>
<organism evidence="3">
    <name type="scientific">marine metagenome</name>
    <dbReference type="NCBI Taxonomy" id="408172"/>
    <lineage>
        <taxon>unclassified sequences</taxon>
        <taxon>metagenomes</taxon>
        <taxon>ecological metagenomes</taxon>
    </lineage>
</organism>
<dbReference type="GO" id="GO:0004175">
    <property type="term" value="F:endopeptidase activity"/>
    <property type="evidence" value="ECO:0007669"/>
    <property type="project" value="TreeGrafter"/>
</dbReference>
<dbReference type="SUPFAM" id="SSF52096">
    <property type="entry name" value="ClpP/crotonase"/>
    <property type="match status" value="1"/>
</dbReference>
<sequence length="99" mass="11159">MQDLNRAVIIGTPTFGKGSVQTIIPLSDGSALRLTTARYYTPSGKVIQENGIQPDIIINNEPLSPNKDNEKKINEKEPSGKDRMRRFLRERDLKKHLKG</sequence>
<dbReference type="InterPro" id="IPR029045">
    <property type="entry name" value="ClpP/crotonase-like_dom_sf"/>
</dbReference>
<protein>
    <recommendedName>
        <fullName evidence="2">Tail specific protease domain-containing protein</fullName>
    </recommendedName>
</protein>
<evidence type="ECO:0000313" key="3">
    <source>
        <dbReference type="EMBL" id="SVC25843.1"/>
    </source>
</evidence>
<dbReference type="Gene3D" id="3.90.226.10">
    <property type="entry name" value="2-enoyl-CoA Hydratase, Chain A, domain 1"/>
    <property type="match status" value="1"/>
</dbReference>
<dbReference type="Pfam" id="PF03572">
    <property type="entry name" value="Peptidase_S41"/>
    <property type="match status" value="1"/>
</dbReference>
<dbReference type="PANTHER" id="PTHR32060">
    <property type="entry name" value="TAIL-SPECIFIC PROTEASE"/>
    <property type="match status" value="1"/>
</dbReference>
<proteinExistence type="predicted"/>
<gene>
    <name evidence="3" type="ORF">METZ01_LOCUS278697</name>
</gene>
<feature type="non-terminal residue" evidence="3">
    <location>
        <position position="99"/>
    </location>
</feature>
<evidence type="ECO:0000259" key="2">
    <source>
        <dbReference type="Pfam" id="PF03572"/>
    </source>
</evidence>
<name>A0A382KQW2_9ZZZZ</name>
<dbReference type="EMBL" id="UINC01081716">
    <property type="protein sequence ID" value="SVC25843.1"/>
    <property type="molecule type" value="Genomic_DNA"/>
</dbReference>
<accession>A0A382KQW2</accession>
<dbReference type="InterPro" id="IPR005151">
    <property type="entry name" value="Tail-specific_protease"/>
</dbReference>
<evidence type="ECO:0000256" key="1">
    <source>
        <dbReference type="SAM" id="MobiDB-lite"/>
    </source>
</evidence>
<reference evidence="3" key="1">
    <citation type="submission" date="2018-05" db="EMBL/GenBank/DDBJ databases">
        <authorList>
            <person name="Lanie J.A."/>
            <person name="Ng W.-L."/>
            <person name="Kazmierczak K.M."/>
            <person name="Andrzejewski T.M."/>
            <person name="Davidsen T.M."/>
            <person name="Wayne K.J."/>
            <person name="Tettelin H."/>
            <person name="Glass J.I."/>
            <person name="Rusch D."/>
            <person name="Podicherti R."/>
            <person name="Tsui H.-C.T."/>
            <person name="Winkler M.E."/>
        </authorList>
    </citation>
    <scope>NUCLEOTIDE SEQUENCE</scope>
</reference>
<feature type="region of interest" description="Disordered" evidence="1">
    <location>
        <begin position="57"/>
        <end position="99"/>
    </location>
</feature>